<dbReference type="STRING" id="52904.ENSSMAP00000034070"/>
<evidence type="ECO:0000256" key="13">
    <source>
        <dbReference type="ARBA" id="ARBA00031099"/>
    </source>
</evidence>
<evidence type="ECO:0000256" key="8">
    <source>
        <dbReference type="ARBA" id="ARBA00022597"/>
    </source>
</evidence>
<dbReference type="PANTHER" id="PTHR23503:SF22">
    <property type="entry name" value="SOLUTE CARRIER FAMILY 2, FACILITATED GLUCOSE TRANSPORTER MEMBER 11"/>
    <property type="match status" value="1"/>
</dbReference>
<proteinExistence type="inferred from homology"/>
<feature type="transmembrane region" description="Helical" evidence="15">
    <location>
        <begin position="817"/>
        <end position="838"/>
    </location>
</feature>
<feature type="domain" description="Major facilitator superfamily (MFS) profile" evidence="16">
    <location>
        <begin position="19"/>
        <end position="462"/>
    </location>
</feature>
<dbReference type="PRINTS" id="PR00171">
    <property type="entry name" value="SUGRTRNSPORT"/>
</dbReference>
<evidence type="ECO:0000256" key="11">
    <source>
        <dbReference type="ARBA" id="ARBA00023136"/>
    </source>
</evidence>
<feature type="transmembrane region" description="Helical" evidence="15">
    <location>
        <begin position="850"/>
        <end position="867"/>
    </location>
</feature>
<keyword evidence="9 15" id="KW-0812">Transmembrane</keyword>
<dbReference type="GO" id="GO:1990539">
    <property type="term" value="P:fructose import across plasma membrane"/>
    <property type="evidence" value="ECO:0007669"/>
    <property type="project" value="UniProtKB-ARBA"/>
</dbReference>
<feature type="transmembrane region" description="Helical" evidence="15">
    <location>
        <begin position="126"/>
        <end position="147"/>
    </location>
</feature>
<comment type="subcellular location">
    <subcellularLocation>
        <location evidence="2">Cell membrane</location>
        <location evidence="2">Sarcolemma</location>
    </subcellularLocation>
    <subcellularLocation>
        <location evidence="3">Cell membrane</location>
        <topology evidence="3">Multi-pass membrane protein</topology>
    </subcellularLocation>
</comment>
<dbReference type="EMBL" id="CP026248">
    <property type="protein sequence ID" value="AWP02726.1"/>
    <property type="molecule type" value="Genomic_DNA"/>
</dbReference>
<feature type="transmembrane region" description="Helical" evidence="15">
    <location>
        <begin position="276"/>
        <end position="300"/>
    </location>
</feature>
<dbReference type="FunFam" id="1.20.1250.20:FF:001511">
    <property type="entry name" value="Solute carrier family 2, facilitated glucose transporter member 5"/>
    <property type="match status" value="2"/>
</dbReference>
<dbReference type="InterPro" id="IPR003663">
    <property type="entry name" value="Sugar/inositol_transpt"/>
</dbReference>
<evidence type="ECO:0000256" key="5">
    <source>
        <dbReference type="ARBA" id="ARBA00015973"/>
    </source>
</evidence>
<feature type="transmembrane region" description="Helical" evidence="15">
    <location>
        <begin position="12"/>
        <end position="32"/>
    </location>
</feature>
<dbReference type="InterPro" id="IPR020846">
    <property type="entry name" value="MFS_dom"/>
</dbReference>
<dbReference type="PROSITE" id="PS00217">
    <property type="entry name" value="SUGAR_TRANSPORT_2"/>
    <property type="match status" value="1"/>
</dbReference>
<evidence type="ECO:0000313" key="18">
    <source>
        <dbReference type="Proteomes" id="UP000246464"/>
    </source>
</evidence>
<keyword evidence="10 15" id="KW-1133">Transmembrane helix</keyword>
<feature type="transmembrane region" description="Helical" evidence="15">
    <location>
        <begin position="341"/>
        <end position="363"/>
    </location>
</feature>
<feature type="transmembrane region" description="Helical" evidence="15">
    <location>
        <begin position="663"/>
        <end position="682"/>
    </location>
</feature>
<dbReference type="NCBIfam" id="TIGR00879">
    <property type="entry name" value="SP"/>
    <property type="match status" value="2"/>
</dbReference>
<evidence type="ECO:0000256" key="15">
    <source>
        <dbReference type="SAM" id="Phobius"/>
    </source>
</evidence>
<evidence type="ECO:0000256" key="12">
    <source>
        <dbReference type="ARBA" id="ARBA00029961"/>
    </source>
</evidence>
<keyword evidence="14" id="KW-0175">Coiled coil</keyword>
<accession>A0A2U9BG62</accession>
<organism evidence="17 18">
    <name type="scientific">Scophthalmus maximus</name>
    <name type="common">Turbot</name>
    <name type="synonym">Psetta maxima</name>
    <dbReference type="NCBI Taxonomy" id="52904"/>
    <lineage>
        <taxon>Eukaryota</taxon>
        <taxon>Metazoa</taxon>
        <taxon>Chordata</taxon>
        <taxon>Craniata</taxon>
        <taxon>Vertebrata</taxon>
        <taxon>Euteleostomi</taxon>
        <taxon>Actinopterygii</taxon>
        <taxon>Neopterygii</taxon>
        <taxon>Teleostei</taxon>
        <taxon>Neoteleostei</taxon>
        <taxon>Acanthomorphata</taxon>
        <taxon>Carangaria</taxon>
        <taxon>Pleuronectiformes</taxon>
        <taxon>Pleuronectoidei</taxon>
        <taxon>Scophthalmidae</taxon>
        <taxon>Scophthalmus</taxon>
    </lineage>
</organism>
<dbReference type="CDD" id="cd17432">
    <property type="entry name" value="MFS_GLUT_Class2"/>
    <property type="match status" value="1"/>
</dbReference>
<keyword evidence="11 15" id="KW-0472">Membrane</keyword>
<keyword evidence="18" id="KW-1185">Reference proteome</keyword>
<dbReference type="Proteomes" id="UP000246464">
    <property type="component" value="Chromosome 6"/>
</dbReference>
<keyword evidence="8 17" id="KW-0762">Sugar transport</keyword>
<feature type="transmembrane region" description="Helical" evidence="15">
    <location>
        <begin position="630"/>
        <end position="651"/>
    </location>
</feature>
<feature type="transmembrane region" description="Helical" evidence="15">
    <location>
        <begin position="312"/>
        <end position="334"/>
    </location>
</feature>
<dbReference type="Gene3D" id="1.20.1250.20">
    <property type="entry name" value="MFS general substrate transporter like domains"/>
    <property type="match status" value="2"/>
</dbReference>
<gene>
    <name evidence="17" type="ORF">SMAX5B_002278</name>
</gene>
<evidence type="ECO:0000256" key="7">
    <source>
        <dbReference type="ARBA" id="ARBA00022475"/>
    </source>
</evidence>
<feature type="transmembrane region" description="Helical" evidence="15">
    <location>
        <begin position="939"/>
        <end position="962"/>
    </location>
</feature>
<feature type="transmembrane region" description="Helical" evidence="15">
    <location>
        <begin position="67"/>
        <end position="88"/>
    </location>
</feature>
<feature type="transmembrane region" description="Helical" evidence="15">
    <location>
        <begin position="159"/>
        <end position="178"/>
    </location>
</feature>
<dbReference type="AlphaFoldDB" id="A0A2U9BG62"/>
<name>A0A2U9BG62_SCOMX</name>
<evidence type="ECO:0000256" key="14">
    <source>
        <dbReference type="SAM" id="Coils"/>
    </source>
</evidence>
<evidence type="ECO:0000256" key="9">
    <source>
        <dbReference type="ARBA" id="ARBA00022692"/>
    </source>
</evidence>
<evidence type="ECO:0000256" key="2">
    <source>
        <dbReference type="ARBA" id="ARBA00004135"/>
    </source>
</evidence>
<comment type="catalytic activity">
    <reaction evidence="1">
        <text>D-fructose(out) = D-fructose(in)</text>
        <dbReference type="Rhea" id="RHEA:60372"/>
        <dbReference type="ChEBI" id="CHEBI:37721"/>
    </reaction>
</comment>
<feature type="transmembrane region" description="Helical" evidence="15">
    <location>
        <begin position="190"/>
        <end position="211"/>
    </location>
</feature>
<protein>
    <recommendedName>
        <fullName evidence="5">Solute carrier family 2, facilitated glucose transporter member 5</fullName>
    </recommendedName>
    <alternativeName>
        <fullName evidence="13">Fructose transporter</fullName>
    </alternativeName>
    <alternativeName>
        <fullName evidence="12">Glucose transporter type 5, small intestine</fullName>
    </alternativeName>
</protein>
<feature type="transmembrane region" description="Helical" evidence="15">
    <location>
        <begin position="571"/>
        <end position="592"/>
    </location>
</feature>
<comment type="similarity">
    <text evidence="4">Belongs to the major facilitator superfamily. Sugar transporter (TC 2.A.1.1) family. Glucose transporter subfamily.</text>
</comment>
<dbReference type="InterPro" id="IPR005829">
    <property type="entry name" value="Sugar_transporter_CS"/>
</dbReference>
<feature type="transmembrane region" description="Helical" evidence="15">
    <location>
        <begin position="604"/>
        <end position="624"/>
    </location>
</feature>
<feature type="transmembrane region" description="Helical" evidence="15">
    <location>
        <begin position="100"/>
        <end position="120"/>
    </location>
</feature>
<dbReference type="InterPro" id="IPR005828">
    <property type="entry name" value="MFS_sugar_transport-like"/>
</dbReference>
<dbReference type="GO" id="GO:0055056">
    <property type="term" value="F:D-glucose transmembrane transporter activity"/>
    <property type="evidence" value="ECO:0007669"/>
    <property type="project" value="TreeGrafter"/>
</dbReference>
<dbReference type="GO" id="GO:0070837">
    <property type="term" value="P:dehydroascorbic acid transport"/>
    <property type="evidence" value="ECO:0007669"/>
    <property type="project" value="TreeGrafter"/>
</dbReference>
<reference evidence="17 18" key="1">
    <citation type="submission" date="2017-12" db="EMBL/GenBank/DDBJ databases">
        <title>Integrating genomic resources of turbot (Scophthalmus maximus) in depth evaluation of genetic and physical mapping variation across individuals.</title>
        <authorList>
            <person name="Martinez P."/>
        </authorList>
    </citation>
    <scope>NUCLEOTIDE SEQUENCE [LARGE SCALE GENOMIC DNA]</scope>
</reference>
<feature type="transmembrane region" description="Helical" evidence="15">
    <location>
        <begin position="913"/>
        <end position="933"/>
    </location>
</feature>
<feature type="transmembrane region" description="Helical" evidence="15">
    <location>
        <begin position="873"/>
        <end position="892"/>
    </location>
</feature>
<feature type="transmembrane region" description="Helical" evidence="15">
    <location>
        <begin position="516"/>
        <end position="536"/>
    </location>
</feature>
<sequence>MTHSAALQKGSSLTLVLMVVAAGTGGTLQYGYNLAIMNAPTTFIQTFINETALERWDIQLEDYQVTLVWTITVSIFSLGGFAGALIAGPMTIRFGRKKCLLLNNVFLMTGALLAVTSRSAKSFEMIIISRVLVGINSGISMNVQPMYFGESAPKHLRGASSLSSAVFAAFGVMLGQVVGLREILGSEPCWQYLLASNAIPGLIQLLTLPWFPESPRYLLIDRGDKEACINALRRLRGCEVQSSELNEILEEQAETKGMRPRRPWELFSDRAVRWQLITVMVISSAMQLCGNDSIYFYASYVFKEAGIADEKIQYVTVGTGTCEFTACIMCNLLVERKGRRFMLMGGFILMTIWAVVFTIALSFEHYISWMPYLSMACIFTYILSFGMGPAGVTGVLPTEIFNQTARPAAYMIAGSMMWLNLFITGMAFPFLVSELSQYCFVPFAGVCLLSALYVGLFLPETKGKSLSAITSEFHKLNFKGQDQNGPSQTEAQYQLGEPASGEQVQKMVGASKKLQYWRLYVLSMVLGIGGSFQYGIQVSVIASPEVHVQSFVNHTWKLRYGAPVDDSANQLIWSFIVAVLSLGAWAGAIHSGSLPVTYGRKKALLFNNVVAIVAALLMLFSRMAKSFEMILLGRFLYGYNVGLGLSVHLMYLGESSPKKLRGFLTLTSSIFIGFGKVTGQIIGIKEMMGTEDMWPYLLAVSGIPAVLQFVMLLFFPEAPRYLYIDRGDTEGCRRALQWLWQEEDLKLELDDMEKEKESAQGEKVKTVKDVLTSRCVRWQLLTLAIPCAGVQFCGINALYFYAFDIFRESGVPNDKMHYLAIGIGATELMAITLCSFLIDRAGRKKLMGYGYLLMGITMSLLTVMLSIKDLNSWIPYVNIALIFCVICIYGLGPSGVSMALPADLFLQAWRPSAYVISGTINWLSMFLVGMLFGYVVDGLGQFCFLIFVAYSIFSAGFMIRFVPETKGKTMVEIMEDFNKLNYKNSGIDVETTDITLSTKF</sequence>
<dbReference type="GO" id="GO:0042383">
    <property type="term" value="C:sarcolemma"/>
    <property type="evidence" value="ECO:0007669"/>
    <property type="project" value="UniProtKB-SubCell"/>
</dbReference>
<feature type="domain" description="Major facilitator superfamily (MFS) profile" evidence="16">
    <location>
        <begin position="523"/>
        <end position="966"/>
    </location>
</feature>
<evidence type="ECO:0000259" key="16">
    <source>
        <dbReference type="PROSITE" id="PS50850"/>
    </source>
</evidence>
<keyword evidence="6" id="KW-0813">Transport</keyword>
<dbReference type="InterPro" id="IPR036259">
    <property type="entry name" value="MFS_trans_sf"/>
</dbReference>
<evidence type="ECO:0000256" key="1">
    <source>
        <dbReference type="ARBA" id="ARBA00000590"/>
    </source>
</evidence>
<keyword evidence="7" id="KW-1003">Cell membrane</keyword>
<dbReference type="GO" id="GO:0005353">
    <property type="term" value="F:fructose transmembrane transporter activity"/>
    <property type="evidence" value="ECO:0007669"/>
    <property type="project" value="UniProtKB-ARBA"/>
</dbReference>
<evidence type="ECO:0000256" key="10">
    <source>
        <dbReference type="ARBA" id="ARBA00022989"/>
    </source>
</evidence>
<feature type="coiled-coil region" evidence="14">
    <location>
        <begin position="742"/>
        <end position="769"/>
    </location>
</feature>
<dbReference type="GO" id="GO:0046323">
    <property type="term" value="P:D-glucose import"/>
    <property type="evidence" value="ECO:0007669"/>
    <property type="project" value="TreeGrafter"/>
</dbReference>
<feature type="transmembrane region" description="Helical" evidence="15">
    <location>
        <begin position="440"/>
        <end position="458"/>
    </location>
</feature>
<feature type="transmembrane region" description="Helical" evidence="15">
    <location>
        <begin position="369"/>
        <end position="396"/>
    </location>
</feature>
<dbReference type="InterPro" id="IPR045263">
    <property type="entry name" value="GLUT"/>
</dbReference>
<dbReference type="Pfam" id="PF00083">
    <property type="entry name" value="Sugar_tr"/>
    <property type="match status" value="2"/>
</dbReference>
<feature type="transmembrane region" description="Helical" evidence="15">
    <location>
        <begin position="694"/>
        <end position="715"/>
    </location>
</feature>
<dbReference type="SUPFAM" id="SSF103473">
    <property type="entry name" value="MFS general substrate transporter"/>
    <property type="match status" value="2"/>
</dbReference>
<feature type="transmembrane region" description="Helical" evidence="15">
    <location>
        <begin position="408"/>
        <end position="428"/>
    </location>
</feature>
<evidence type="ECO:0000256" key="6">
    <source>
        <dbReference type="ARBA" id="ARBA00022448"/>
    </source>
</evidence>
<evidence type="ECO:0000313" key="17">
    <source>
        <dbReference type="EMBL" id="AWP02726.1"/>
    </source>
</evidence>
<dbReference type="PROSITE" id="PS50850">
    <property type="entry name" value="MFS"/>
    <property type="match status" value="2"/>
</dbReference>
<evidence type="ECO:0000256" key="3">
    <source>
        <dbReference type="ARBA" id="ARBA00004651"/>
    </source>
</evidence>
<feature type="transmembrane region" description="Helical" evidence="15">
    <location>
        <begin position="780"/>
        <end position="802"/>
    </location>
</feature>
<evidence type="ECO:0000256" key="4">
    <source>
        <dbReference type="ARBA" id="ARBA00007004"/>
    </source>
</evidence>
<dbReference type="PANTHER" id="PTHR23503">
    <property type="entry name" value="SOLUTE CARRIER FAMILY 2"/>
    <property type="match status" value="1"/>
</dbReference>